<evidence type="ECO:0000313" key="3">
    <source>
        <dbReference type="Proteomes" id="UP001378956"/>
    </source>
</evidence>
<dbReference type="Proteomes" id="UP001378956">
    <property type="component" value="Unassembled WGS sequence"/>
</dbReference>
<dbReference type="EMBL" id="JBBEUB010000014">
    <property type="protein sequence ID" value="MEJ2905702.1"/>
    <property type="molecule type" value="Genomic_DNA"/>
</dbReference>
<sequence length="371" mass="42493">MKDQQTKNIGLVTFHNVYNYGGVLQAYGLCRALETHNIECIDYQQQDLDLKYNHKLYDGRRSLKQNAKHFVKHFILKKGVKKENKIKEFITEYIPLSKGSYKNLTEVDVNSKQYDVLISGSDQIWNPQFTGGKLDPVYLLAFGNDRVKRLSYASSAGAHKFANGDRKTLTASLGAYKNISVREQFLKDQISTFMDKDVQVVVDPTLLLTGEQWRTIAKPLSREIPKDYVLIYTFDNNSVCINLAKDIAKKLGCKVVFISSKKQKADLVDVCLEDVGPNEFIWLFDNARFVVTNSFHGTTFSLIFQKNFYSIYKNSNPYRVLNLLEVLGLKDRLIKNTDDLADVTAPIDYTIPSKLLSERREDSIKFLFDSL</sequence>
<evidence type="ECO:0000259" key="1">
    <source>
        <dbReference type="Pfam" id="PF04230"/>
    </source>
</evidence>
<dbReference type="EC" id="2.4.-.-" evidence="2"/>
<dbReference type="Pfam" id="PF04230">
    <property type="entry name" value="PS_pyruv_trans"/>
    <property type="match status" value="1"/>
</dbReference>
<proteinExistence type="predicted"/>
<keyword evidence="2" id="KW-0808">Transferase</keyword>
<keyword evidence="3" id="KW-1185">Reference proteome</keyword>
<accession>A0ABU8NW35</accession>
<organism evidence="2 3">
    <name type="scientific">Pedobacter panaciterrae</name>
    <dbReference type="NCBI Taxonomy" id="363849"/>
    <lineage>
        <taxon>Bacteria</taxon>
        <taxon>Pseudomonadati</taxon>
        <taxon>Bacteroidota</taxon>
        <taxon>Sphingobacteriia</taxon>
        <taxon>Sphingobacteriales</taxon>
        <taxon>Sphingobacteriaceae</taxon>
        <taxon>Pedobacter</taxon>
    </lineage>
</organism>
<name>A0ABU8NW35_9SPHI</name>
<dbReference type="RefSeq" id="WP_337718129.1">
    <property type="nucleotide sequence ID" value="NZ_JBBEUB010000014.1"/>
</dbReference>
<dbReference type="GO" id="GO:0016757">
    <property type="term" value="F:glycosyltransferase activity"/>
    <property type="evidence" value="ECO:0007669"/>
    <property type="project" value="UniProtKB-KW"/>
</dbReference>
<evidence type="ECO:0000313" key="2">
    <source>
        <dbReference type="EMBL" id="MEJ2905702.1"/>
    </source>
</evidence>
<protein>
    <submittedName>
        <fullName evidence="2">Polysaccharide pyruvyl transferase family protein</fullName>
        <ecNumber evidence="2">2.4.-.-</ecNumber>
    </submittedName>
</protein>
<gene>
    <name evidence="2" type="ORF">WAE58_24875</name>
</gene>
<comment type="caution">
    <text evidence="2">The sequence shown here is derived from an EMBL/GenBank/DDBJ whole genome shotgun (WGS) entry which is preliminary data.</text>
</comment>
<feature type="domain" description="Polysaccharide pyruvyl transferase" evidence="1">
    <location>
        <begin position="19"/>
        <end position="312"/>
    </location>
</feature>
<dbReference type="InterPro" id="IPR007345">
    <property type="entry name" value="Polysacch_pyruvyl_Trfase"/>
</dbReference>
<keyword evidence="2" id="KW-0328">Glycosyltransferase</keyword>
<reference evidence="2 3" key="1">
    <citation type="submission" date="2024-03" db="EMBL/GenBank/DDBJ databases">
        <title>Sequence of Lycoming College Course Isolates.</title>
        <authorList>
            <person name="Plotts O."/>
            <person name="Newman J."/>
        </authorList>
    </citation>
    <scope>NUCLEOTIDE SEQUENCE [LARGE SCALE GENOMIC DNA]</scope>
    <source>
        <strain evidence="2 3">CJB-3</strain>
    </source>
</reference>